<dbReference type="InterPro" id="IPR020946">
    <property type="entry name" value="Flavin_mOase-like"/>
</dbReference>
<dbReference type="RefSeq" id="WP_379599303.1">
    <property type="nucleotide sequence ID" value="NZ_JBHRTN010000026.1"/>
</dbReference>
<dbReference type="PANTHER" id="PTHR43098:SF3">
    <property type="entry name" value="L-ORNITHINE N(5)-MONOOXYGENASE-RELATED"/>
    <property type="match status" value="1"/>
</dbReference>
<dbReference type="Pfam" id="PF00743">
    <property type="entry name" value="FMO-like"/>
    <property type="match status" value="1"/>
</dbReference>
<gene>
    <name evidence="8" type="ORF">ACFOD4_19910</name>
</gene>
<dbReference type="InterPro" id="IPR050775">
    <property type="entry name" value="FAD-binding_Monooxygenases"/>
</dbReference>
<dbReference type="EC" id="1.14.13.-" evidence="8"/>
<sequence length="547" mass="60609">MSSAQASTIEAAPRPATDLDALVIGAGFAGLYQLHMLRDKLGLAVQVLEAGDGVGGTWYWNRYPGARCDSESYYYSFSFSDELQQEWSWSERYPEHHEIRRYLNSMADKFKLRPDIHFNTRVTRAWYDEDAKLWHAETEQGARFSARFLITAVGCLSSANIPKIPGLERFKGDWYHTGRWPHEPVDFSGKRVGLIGTGSTGIQATPVVAAQAAHLTVFQRTANYSIPARNGPMRPDEVAKIKAGYAAIRDLARTSANGHPFLVNQVSALAVSPEERLAQYEAAWETGGLRFRASFMDLLTSKEANDTASEFIRAKIRGIVEDPEVAERLTPKDHPFATKRPPVDSHYFETFNRDNVTLVDIKATPILEITPDGLRTSEAEYPLDIIIFATGFDAMTGPLLAFDIRGRAGVPLKEAWAAGPRTYLGLQVAEFPNLFTITGPGSPSVLTNMPVAIEQHVEWITDCIRHMREAGITTIEADPVAVDEWVAHVNDAANATLLPMANSSWYLGANVPGKPRVFMPYAGGMARYARRCAEVAAHGYEGFVLRR</sequence>
<comment type="caution">
    <text evidence="8">The sequence shown here is derived from an EMBL/GenBank/DDBJ whole genome shotgun (WGS) entry which is preliminary data.</text>
</comment>
<comment type="cofactor">
    <cofactor evidence="1">
        <name>FAD</name>
        <dbReference type="ChEBI" id="CHEBI:57692"/>
    </cofactor>
</comment>
<comment type="similarity">
    <text evidence="2">Belongs to the FAD-binding monooxygenase family.</text>
</comment>
<evidence type="ECO:0000256" key="6">
    <source>
        <dbReference type="ARBA" id="ARBA00023002"/>
    </source>
</evidence>
<keyword evidence="9" id="KW-1185">Reference proteome</keyword>
<keyword evidence="3" id="KW-0285">Flavoprotein</keyword>
<dbReference type="Gene3D" id="3.50.50.60">
    <property type="entry name" value="FAD/NAD(P)-binding domain"/>
    <property type="match status" value="2"/>
</dbReference>
<evidence type="ECO:0000256" key="2">
    <source>
        <dbReference type="ARBA" id="ARBA00010139"/>
    </source>
</evidence>
<evidence type="ECO:0000313" key="8">
    <source>
        <dbReference type="EMBL" id="MFC3127334.1"/>
    </source>
</evidence>
<dbReference type="PANTHER" id="PTHR43098">
    <property type="entry name" value="L-ORNITHINE N(5)-MONOOXYGENASE-RELATED"/>
    <property type="match status" value="1"/>
</dbReference>
<evidence type="ECO:0000313" key="9">
    <source>
        <dbReference type="Proteomes" id="UP001595593"/>
    </source>
</evidence>
<evidence type="ECO:0000256" key="4">
    <source>
        <dbReference type="ARBA" id="ARBA00022827"/>
    </source>
</evidence>
<dbReference type="InterPro" id="IPR036188">
    <property type="entry name" value="FAD/NAD-bd_sf"/>
</dbReference>
<dbReference type="Proteomes" id="UP001595593">
    <property type="component" value="Unassembled WGS sequence"/>
</dbReference>
<dbReference type="EMBL" id="JBHRTN010000026">
    <property type="protein sequence ID" value="MFC3127334.1"/>
    <property type="molecule type" value="Genomic_DNA"/>
</dbReference>
<organism evidence="8 9">
    <name type="scientific">Teichococcus globiformis</name>
    <dbReference type="NCBI Taxonomy" id="2307229"/>
    <lineage>
        <taxon>Bacteria</taxon>
        <taxon>Pseudomonadati</taxon>
        <taxon>Pseudomonadota</taxon>
        <taxon>Alphaproteobacteria</taxon>
        <taxon>Acetobacterales</taxon>
        <taxon>Roseomonadaceae</taxon>
        <taxon>Roseomonas</taxon>
    </lineage>
</organism>
<evidence type="ECO:0000256" key="5">
    <source>
        <dbReference type="ARBA" id="ARBA00022857"/>
    </source>
</evidence>
<reference evidence="9" key="1">
    <citation type="journal article" date="2019" name="Int. J. Syst. Evol. Microbiol.">
        <title>The Global Catalogue of Microorganisms (GCM) 10K type strain sequencing project: providing services to taxonomists for standard genome sequencing and annotation.</title>
        <authorList>
            <consortium name="The Broad Institute Genomics Platform"/>
            <consortium name="The Broad Institute Genome Sequencing Center for Infectious Disease"/>
            <person name="Wu L."/>
            <person name="Ma J."/>
        </authorList>
    </citation>
    <scope>NUCLEOTIDE SEQUENCE [LARGE SCALE GENOMIC DNA]</scope>
    <source>
        <strain evidence="9">KCTC 52094</strain>
    </source>
</reference>
<keyword evidence="4" id="KW-0274">FAD</keyword>
<protein>
    <submittedName>
        <fullName evidence="8">Flavin-containing monooxygenase</fullName>
        <ecNumber evidence="8">1.14.13.-</ecNumber>
    </submittedName>
</protein>
<evidence type="ECO:0000256" key="1">
    <source>
        <dbReference type="ARBA" id="ARBA00001974"/>
    </source>
</evidence>
<name>A0ABV7G3Q0_9PROT</name>
<dbReference type="GO" id="GO:0004497">
    <property type="term" value="F:monooxygenase activity"/>
    <property type="evidence" value="ECO:0007669"/>
    <property type="project" value="UniProtKB-KW"/>
</dbReference>
<evidence type="ECO:0000256" key="7">
    <source>
        <dbReference type="ARBA" id="ARBA00023033"/>
    </source>
</evidence>
<keyword evidence="5" id="KW-0521">NADP</keyword>
<proteinExistence type="inferred from homology"/>
<keyword evidence="6 8" id="KW-0560">Oxidoreductase</keyword>
<accession>A0ABV7G3Q0</accession>
<evidence type="ECO:0000256" key="3">
    <source>
        <dbReference type="ARBA" id="ARBA00022630"/>
    </source>
</evidence>
<dbReference type="SUPFAM" id="SSF51905">
    <property type="entry name" value="FAD/NAD(P)-binding domain"/>
    <property type="match status" value="3"/>
</dbReference>
<keyword evidence="7 8" id="KW-0503">Monooxygenase</keyword>